<dbReference type="CDD" id="cd04301">
    <property type="entry name" value="NAT_SF"/>
    <property type="match status" value="1"/>
</dbReference>
<protein>
    <submittedName>
        <fullName evidence="2">GNAT family N-acetyltransferase</fullName>
    </submittedName>
</protein>
<dbReference type="RefSeq" id="WP_268004507.1">
    <property type="nucleotide sequence ID" value="NZ_BSUT01000001.1"/>
</dbReference>
<dbReference type="SUPFAM" id="SSF55729">
    <property type="entry name" value="Acyl-CoA N-acyltransferases (Nat)"/>
    <property type="match status" value="1"/>
</dbReference>
<feature type="domain" description="N-acetyltransferase" evidence="1">
    <location>
        <begin position="3"/>
        <end position="148"/>
    </location>
</feature>
<evidence type="ECO:0000259" key="1">
    <source>
        <dbReference type="PROSITE" id="PS51186"/>
    </source>
</evidence>
<gene>
    <name evidence="2" type="ORF">NZD89_20150</name>
</gene>
<name>A0ABY6ZCN7_9BACL</name>
<dbReference type="PROSITE" id="PS51186">
    <property type="entry name" value="GNAT"/>
    <property type="match status" value="1"/>
</dbReference>
<evidence type="ECO:0000313" key="2">
    <source>
        <dbReference type="EMBL" id="WAH40607.1"/>
    </source>
</evidence>
<dbReference type="InterPro" id="IPR016181">
    <property type="entry name" value="Acyl_CoA_acyltransferase"/>
</dbReference>
<proteinExistence type="predicted"/>
<dbReference type="InterPro" id="IPR000182">
    <property type="entry name" value="GNAT_dom"/>
</dbReference>
<dbReference type="Gene3D" id="3.40.630.30">
    <property type="match status" value="1"/>
</dbReference>
<accession>A0ABY6ZCN7</accession>
<dbReference type="EMBL" id="CP104067">
    <property type="protein sequence ID" value="WAH40607.1"/>
    <property type="molecule type" value="Genomic_DNA"/>
</dbReference>
<keyword evidence="3" id="KW-1185">Reference proteome</keyword>
<dbReference type="Pfam" id="PF13302">
    <property type="entry name" value="Acetyltransf_3"/>
    <property type="match status" value="1"/>
</dbReference>
<reference evidence="2" key="1">
    <citation type="submission" date="2022-08" db="EMBL/GenBank/DDBJ databases">
        <title>Alicyclobacillus fastidiosus DSM 17978, complete genome.</title>
        <authorList>
            <person name="Wang Q."/>
            <person name="Cai R."/>
            <person name="Wang Z."/>
        </authorList>
    </citation>
    <scope>NUCLEOTIDE SEQUENCE</scope>
    <source>
        <strain evidence="2">DSM 17978</strain>
    </source>
</reference>
<organism evidence="2 3">
    <name type="scientific">Alicyclobacillus fastidiosus</name>
    <dbReference type="NCBI Taxonomy" id="392011"/>
    <lineage>
        <taxon>Bacteria</taxon>
        <taxon>Bacillati</taxon>
        <taxon>Bacillota</taxon>
        <taxon>Bacilli</taxon>
        <taxon>Bacillales</taxon>
        <taxon>Alicyclobacillaceae</taxon>
        <taxon>Alicyclobacillus</taxon>
    </lineage>
</organism>
<evidence type="ECO:0000313" key="3">
    <source>
        <dbReference type="Proteomes" id="UP001164761"/>
    </source>
</evidence>
<dbReference type="Proteomes" id="UP001164761">
    <property type="component" value="Chromosome"/>
</dbReference>
<sequence>MRLSLKTMTDVDLPVIETWFDDKDTKKRISIDNLKTWFDHVLNNEHYFVSLACLDRTSIGMVMLEIYDNHSAAVAFLIAAQYRGRGYSKQMLQMALDKMVSEDLIVTASVETDNYRSIRCLESSGFKRASSQPDEDNLFHFTWRHLDGLG</sequence>